<accession>A0A0C2N1I2</accession>
<reference evidence="2 3" key="1">
    <citation type="journal article" date="2014" name="Genome Biol. Evol.">
        <title>The genome of the myxosporean Thelohanellus kitauei shows adaptations to nutrient acquisition within its fish host.</title>
        <authorList>
            <person name="Yang Y."/>
            <person name="Xiong J."/>
            <person name="Zhou Z."/>
            <person name="Huo F."/>
            <person name="Miao W."/>
            <person name="Ran C."/>
            <person name="Liu Y."/>
            <person name="Zhang J."/>
            <person name="Feng J."/>
            <person name="Wang M."/>
            <person name="Wang M."/>
            <person name="Wang L."/>
            <person name="Yao B."/>
        </authorList>
    </citation>
    <scope>NUCLEOTIDE SEQUENCE [LARGE SCALE GENOMIC DNA]</scope>
    <source>
        <strain evidence="2">Wuqing</strain>
    </source>
</reference>
<evidence type="ECO:0000256" key="1">
    <source>
        <dbReference type="SAM" id="SignalP"/>
    </source>
</evidence>
<dbReference type="AlphaFoldDB" id="A0A0C2N1I2"/>
<organism evidence="2 3">
    <name type="scientific">Thelohanellus kitauei</name>
    <name type="common">Myxosporean</name>
    <dbReference type="NCBI Taxonomy" id="669202"/>
    <lineage>
        <taxon>Eukaryota</taxon>
        <taxon>Metazoa</taxon>
        <taxon>Cnidaria</taxon>
        <taxon>Myxozoa</taxon>
        <taxon>Myxosporea</taxon>
        <taxon>Bivalvulida</taxon>
        <taxon>Platysporina</taxon>
        <taxon>Myxobolidae</taxon>
        <taxon>Thelohanellus</taxon>
    </lineage>
</organism>
<evidence type="ECO:0000313" key="2">
    <source>
        <dbReference type="EMBL" id="KII70215.1"/>
    </source>
</evidence>
<dbReference type="Proteomes" id="UP000031668">
    <property type="component" value="Unassembled WGS sequence"/>
</dbReference>
<proteinExistence type="predicted"/>
<feature type="signal peptide" evidence="1">
    <location>
        <begin position="1"/>
        <end position="30"/>
    </location>
</feature>
<gene>
    <name evidence="2" type="ORF">RF11_06075</name>
</gene>
<dbReference type="EMBL" id="JWZT01002146">
    <property type="protein sequence ID" value="KII70215.1"/>
    <property type="molecule type" value="Genomic_DNA"/>
</dbReference>
<name>A0A0C2N1I2_THEKT</name>
<feature type="chain" id="PRO_5002152720" evidence="1">
    <location>
        <begin position="31"/>
        <end position="196"/>
    </location>
</feature>
<evidence type="ECO:0000313" key="3">
    <source>
        <dbReference type="Proteomes" id="UP000031668"/>
    </source>
</evidence>
<protein>
    <submittedName>
        <fullName evidence="2">Uncharacterized protein</fullName>
    </submittedName>
</protein>
<keyword evidence="3" id="KW-1185">Reference proteome</keyword>
<keyword evidence="1" id="KW-0732">Signal</keyword>
<sequence length="196" mass="21821">MVYTFRVMGQRFTISIQVLVALLAIGATELEQQVYSGLDVPVASLSDARVADPSDVPVHSLIDEPAQALIGSPVQTLPVESVQTLPDEPVPVLPTQEMVKLEGALNPVPLSWDALAQLSSFDLEQTFQHKTCARKVFFPSFAARRNTGYDPKFTSLEYINFRLASCFFLEGIEILNHRWTKRSRCCRESTASYALQ</sequence>
<comment type="caution">
    <text evidence="2">The sequence shown here is derived from an EMBL/GenBank/DDBJ whole genome shotgun (WGS) entry which is preliminary data.</text>
</comment>